<organism evidence="3 7">
    <name type="scientific">Delftia lacustris</name>
    <dbReference type="NCBI Taxonomy" id="558537"/>
    <lineage>
        <taxon>Bacteria</taxon>
        <taxon>Pseudomonadati</taxon>
        <taxon>Pseudomonadota</taxon>
        <taxon>Betaproteobacteria</taxon>
        <taxon>Burkholderiales</taxon>
        <taxon>Comamonadaceae</taxon>
        <taxon>Delftia</taxon>
    </lineage>
</organism>
<dbReference type="EMBL" id="FNPE01000060">
    <property type="protein sequence ID" value="SDZ63104.1"/>
    <property type="molecule type" value="Genomic_DNA"/>
</dbReference>
<proteinExistence type="predicted"/>
<sequence>QDAVEGGFIADCELARTAFGGRYEGRDEGL</sequence>
<dbReference type="EMBL" id="FNPE01000019">
    <property type="protein sequence ID" value="SDZ34499.1"/>
    <property type="molecule type" value="Genomic_DNA"/>
</dbReference>
<feature type="non-terminal residue" evidence="3">
    <location>
        <position position="1"/>
    </location>
</feature>
<dbReference type="EMBL" id="FNPE01000040">
    <property type="protein sequence ID" value="SDZ59453.1"/>
    <property type="molecule type" value="Genomic_DNA"/>
</dbReference>
<evidence type="ECO:0000313" key="7">
    <source>
        <dbReference type="Proteomes" id="UP000183417"/>
    </source>
</evidence>
<dbReference type="EMBL" id="FNPE01000063">
    <property type="protein sequence ID" value="SDZ63222.1"/>
    <property type="molecule type" value="Genomic_DNA"/>
</dbReference>
<dbReference type="EMBL" id="FNPE01000004">
    <property type="protein sequence ID" value="SDY32231.1"/>
    <property type="molecule type" value="Genomic_DNA"/>
</dbReference>
<evidence type="ECO:0000313" key="2">
    <source>
        <dbReference type="EMBL" id="SDY41511.1"/>
    </source>
</evidence>
<evidence type="ECO:0000313" key="5">
    <source>
        <dbReference type="EMBL" id="SDZ63104.1"/>
    </source>
</evidence>
<accession>A0A1H3SBJ6</accession>
<evidence type="ECO:0000313" key="6">
    <source>
        <dbReference type="EMBL" id="SDZ63222.1"/>
    </source>
</evidence>
<gene>
    <name evidence="1" type="ORF">SAMN05421547_1041</name>
    <name evidence="2" type="ORF">SAMN05421547_104340</name>
    <name evidence="3" type="ORF">SAMN05421547_1191</name>
    <name evidence="4" type="ORF">SAMN05421547_14051</name>
    <name evidence="5" type="ORF">SAMN05421547_1601</name>
    <name evidence="6" type="ORF">SAMN05421547_1632</name>
</gene>
<reference evidence="3 7" key="1">
    <citation type="submission" date="2016-10" db="EMBL/GenBank/DDBJ databases">
        <authorList>
            <person name="de Groot N.N."/>
        </authorList>
    </citation>
    <scope>NUCLEOTIDE SEQUENCE [LARGE SCALE GENOMIC DNA]</scope>
    <source>
        <strain evidence="3 7">LMG 24775</strain>
    </source>
</reference>
<name>A0A1H3SBJ6_9BURK</name>
<evidence type="ECO:0000313" key="1">
    <source>
        <dbReference type="EMBL" id="SDY32231.1"/>
    </source>
</evidence>
<dbReference type="Proteomes" id="UP000183417">
    <property type="component" value="Unassembled WGS sequence"/>
</dbReference>
<evidence type="ECO:0000313" key="4">
    <source>
        <dbReference type="EMBL" id="SDZ59453.1"/>
    </source>
</evidence>
<dbReference type="AlphaFoldDB" id="A0A1H3SBJ6"/>
<dbReference type="EMBL" id="FNPE01000004">
    <property type="protein sequence ID" value="SDY41511.1"/>
    <property type="molecule type" value="Genomic_DNA"/>
</dbReference>
<evidence type="ECO:0000313" key="3">
    <source>
        <dbReference type="EMBL" id="SDZ34499.1"/>
    </source>
</evidence>
<protein>
    <submittedName>
        <fullName evidence="3">Uncharacterized protein</fullName>
    </submittedName>
</protein>